<gene>
    <name evidence="2" type="ORF">JRQ81_005580</name>
</gene>
<feature type="compositionally biased region" description="Basic and acidic residues" evidence="1">
    <location>
        <begin position="15"/>
        <end position="33"/>
    </location>
</feature>
<organism evidence="2 3">
    <name type="scientific">Phrynocephalus forsythii</name>
    <dbReference type="NCBI Taxonomy" id="171643"/>
    <lineage>
        <taxon>Eukaryota</taxon>
        <taxon>Metazoa</taxon>
        <taxon>Chordata</taxon>
        <taxon>Craniata</taxon>
        <taxon>Vertebrata</taxon>
        <taxon>Euteleostomi</taxon>
        <taxon>Lepidosauria</taxon>
        <taxon>Squamata</taxon>
        <taxon>Bifurcata</taxon>
        <taxon>Unidentata</taxon>
        <taxon>Episquamata</taxon>
        <taxon>Toxicofera</taxon>
        <taxon>Iguania</taxon>
        <taxon>Acrodonta</taxon>
        <taxon>Agamidae</taxon>
        <taxon>Agaminae</taxon>
        <taxon>Phrynocephalus</taxon>
    </lineage>
</organism>
<feature type="compositionally biased region" description="Basic residues" evidence="1">
    <location>
        <begin position="119"/>
        <end position="130"/>
    </location>
</feature>
<protein>
    <submittedName>
        <fullName evidence="2">Uncharacterized protein</fullName>
    </submittedName>
</protein>
<evidence type="ECO:0000313" key="3">
    <source>
        <dbReference type="Proteomes" id="UP001142489"/>
    </source>
</evidence>
<comment type="caution">
    <text evidence="2">The sequence shown here is derived from an EMBL/GenBank/DDBJ whole genome shotgun (WGS) entry which is preliminary data.</text>
</comment>
<dbReference type="AlphaFoldDB" id="A0A9Q0XGG3"/>
<proteinExistence type="predicted"/>
<dbReference type="EMBL" id="JAPFRF010000012">
    <property type="protein sequence ID" value="KAJ7313837.1"/>
    <property type="molecule type" value="Genomic_DNA"/>
</dbReference>
<name>A0A9Q0XGG3_9SAUR</name>
<evidence type="ECO:0000256" key="1">
    <source>
        <dbReference type="SAM" id="MobiDB-lite"/>
    </source>
</evidence>
<feature type="region of interest" description="Disordered" evidence="1">
    <location>
        <begin position="1"/>
        <end position="139"/>
    </location>
</feature>
<dbReference type="Proteomes" id="UP001142489">
    <property type="component" value="Unassembled WGS sequence"/>
</dbReference>
<accession>A0A9Q0XGG3</accession>
<keyword evidence="3" id="KW-1185">Reference proteome</keyword>
<reference evidence="2" key="1">
    <citation type="journal article" date="2023" name="DNA Res.">
        <title>Chromosome-level genome assembly of Phrynocephalus forsythii using third-generation DNA sequencing and Hi-C analysis.</title>
        <authorList>
            <person name="Qi Y."/>
            <person name="Zhao W."/>
            <person name="Zhao Y."/>
            <person name="Niu C."/>
            <person name="Cao S."/>
            <person name="Zhang Y."/>
        </authorList>
    </citation>
    <scope>NUCLEOTIDE SEQUENCE</scope>
    <source>
        <tissue evidence="2">Muscle</tissue>
    </source>
</reference>
<feature type="compositionally biased region" description="Low complexity" evidence="1">
    <location>
        <begin position="100"/>
        <end position="118"/>
    </location>
</feature>
<feature type="compositionally biased region" description="Polar residues" evidence="1">
    <location>
        <begin position="51"/>
        <end position="86"/>
    </location>
</feature>
<sequence length="139" mass="15436">MQSTIRSFFQPLARKKVEEQREEKNHSEEETSPKKKPVNSEQLINNGAPCTENSTPKKASQVLNSGDEVNSGKSDIKNTKTGNNKQEFACVTEQRNPADNISPSTSPSASNSPSPTIIPRRKTARKQIPKRKAEEEDNT</sequence>
<evidence type="ECO:0000313" key="2">
    <source>
        <dbReference type="EMBL" id="KAJ7313837.1"/>
    </source>
</evidence>